<keyword evidence="8" id="KW-1185">Reference proteome</keyword>
<evidence type="ECO:0000256" key="2">
    <source>
        <dbReference type="ARBA" id="ARBA00006706"/>
    </source>
</evidence>
<sequence>MRTVDPLHVDEDVVAAVDRVLATMLERRLEEAVTLDPLFATDVAGRVARFTLQGGRRMRPQLCWWGMRAAGGGASRTEAALGVASALELVQTCALIQDDVMDGSPLRRGGPTVHVELDEQYATQRRDRPCGTFGGAGAVLAGDLALVWADDAFAEATAGSSVAVPGAAVWRSLRTEMVAGQYLDLHAQATADWSSARAVRSAVLKTALYSVERPLVLGATLAGASADVLAALGKAGRCAGVAFQLHDDLQDAFGDPVSTGKPVGEDLREGRPTYLVAVARERCEAAGDRAGTRVLDEVVGARCEAAEADVRRAREVLDASGAREQVAAQVERLCHRSEEVLAGAPLERAAAARLVRLLRGACGRTGDGERSRAVASAAEPGLGTVAAFDDMPAGGPR</sequence>
<evidence type="ECO:0000256" key="1">
    <source>
        <dbReference type="ARBA" id="ARBA00001946"/>
    </source>
</evidence>
<dbReference type="InterPro" id="IPR033749">
    <property type="entry name" value="Polyprenyl_synt_CS"/>
</dbReference>
<reference evidence="7 8" key="1">
    <citation type="submission" date="2022-10" db="EMBL/GenBank/DDBJ databases">
        <title>The complete genomes of actinobacterial strains from the NBC collection.</title>
        <authorList>
            <person name="Joergensen T.S."/>
            <person name="Alvarez Arevalo M."/>
            <person name="Sterndorff E.B."/>
            <person name="Faurdal D."/>
            <person name="Vuksanovic O."/>
            <person name="Mourched A.-S."/>
            <person name="Charusanti P."/>
            <person name="Shaw S."/>
            <person name="Blin K."/>
            <person name="Weber T."/>
        </authorList>
    </citation>
    <scope>NUCLEOTIDE SEQUENCE [LARGE SCALE GENOMIC DNA]</scope>
    <source>
        <strain evidence="7 8">NBC_00123</strain>
    </source>
</reference>
<dbReference type="PANTHER" id="PTHR12001:SF85">
    <property type="entry name" value="SHORT CHAIN ISOPRENYL DIPHOSPHATE SYNTHASE"/>
    <property type="match status" value="1"/>
</dbReference>
<dbReference type="RefSeq" id="WP_327166273.1">
    <property type="nucleotide sequence ID" value="NZ_CP108062.1"/>
</dbReference>
<organism evidence="7 8">
    <name type="scientific">Streptomyces zaomyceticus</name>
    <dbReference type="NCBI Taxonomy" id="68286"/>
    <lineage>
        <taxon>Bacteria</taxon>
        <taxon>Bacillati</taxon>
        <taxon>Actinomycetota</taxon>
        <taxon>Actinomycetes</taxon>
        <taxon>Kitasatosporales</taxon>
        <taxon>Streptomycetaceae</taxon>
        <taxon>Streptomyces</taxon>
    </lineage>
</organism>
<dbReference type="Pfam" id="PF00348">
    <property type="entry name" value="polyprenyl_synt"/>
    <property type="match status" value="1"/>
</dbReference>
<evidence type="ECO:0000256" key="5">
    <source>
        <dbReference type="ARBA" id="ARBA00022842"/>
    </source>
</evidence>
<proteinExistence type="inferred from homology"/>
<evidence type="ECO:0000256" key="4">
    <source>
        <dbReference type="ARBA" id="ARBA00022723"/>
    </source>
</evidence>
<dbReference type="EMBL" id="CP108188">
    <property type="protein sequence ID" value="WTR67947.1"/>
    <property type="molecule type" value="Genomic_DNA"/>
</dbReference>
<dbReference type="PROSITE" id="PS00723">
    <property type="entry name" value="POLYPRENYL_SYNTHASE_1"/>
    <property type="match status" value="1"/>
</dbReference>
<dbReference type="InterPro" id="IPR000092">
    <property type="entry name" value="Polyprenyl_synt"/>
</dbReference>
<dbReference type="SFLD" id="SFLDS00005">
    <property type="entry name" value="Isoprenoid_Synthase_Type_I"/>
    <property type="match status" value="1"/>
</dbReference>
<dbReference type="CDD" id="cd00685">
    <property type="entry name" value="Trans_IPPS_HT"/>
    <property type="match status" value="1"/>
</dbReference>
<protein>
    <submittedName>
        <fullName evidence="7">Polyprenyl synthetase family protein</fullName>
    </submittedName>
</protein>
<dbReference type="Proteomes" id="UP001622594">
    <property type="component" value="Chromosome"/>
</dbReference>
<dbReference type="InterPro" id="IPR008949">
    <property type="entry name" value="Isoprenoid_synthase_dom_sf"/>
</dbReference>
<evidence type="ECO:0000313" key="7">
    <source>
        <dbReference type="EMBL" id="WTR67947.1"/>
    </source>
</evidence>
<keyword evidence="5" id="KW-0460">Magnesium</keyword>
<comment type="similarity">
    <text evidence="2 6">Belongs to the FPP/GGPP synthase family.</text>
</comment>
<dbReference type="Gene3D" id="1.10.600.10">
    <property type="entry name" value="Farnesyl Diphosphate Synthase"/>
    <property type="match status" value="1"/>
</dbReference>
<comment type="cofactor">
    <cofactor evidence="1">
        <name>Mg(2+)</name>
        <dbReference type="ChEBI" id="CHEBI:18420"/>
    </cofactor>
</comment>
<accession>A0ABZ1L097</accession>
<dbReference type="PANTHER" id="PTHR12001">
    <property type="entry name" value="GERANYLGERANYL PYROPHOSPHATE SYNTHASE"/>
    <property type="match status" value="1"/>
</dbReference>
<evidence type="ECO:0000256" key="3">
    <source>
        <dbReference type="ARBA" id="ARBA00022679"/>
    </source>
</evidence>
<keyword evidence="3 6" id="KW-0808">Transferase</keyword>
<keyword evidence="4" id="KW-0479">Metal-binding</keyword>
<name>A0ABZ1L097_9ACTN</name>
<evidence type="ECO:0000313" key="8">
    <source>
        <dbReference type="Proteomes" id="UP001622594"/>
    </source>
</evidence>
<dbReference type="SUPFAM" id="SSF48576">
    <property type="entry name" value="Terpenoid synthases"/>
    <property type="match status" value="1"/>
</dbReference>
<evidence type="ECO:0000256" key="6">
    <source>
        <dbReference type="RuleBase" id="RU004466"/>
    </source>
</evidence>
<gene>
    <name evidence="7" type="ORF">OG814_01015</name>
</gene>